<feature type="region of interest" description="Disordered" evidence="1">
    <location>
        <begin position="370"/>
        <end position="390"/>
    </location>
</feature>
<organism evidence="2 3">
    <name type="scientific">Pelagomonas calceolata</name>
    <dbReference type="NCBI Taxonomy" id="35677"/>
    <lineage>
        <taxon>Eukaryota</taxon>
        <taxon>Sar</taxon>
        <taxon>Stramenopiles</taxon>
        <taxon>Ochrophyta</taxon>
        <taxon>Pelagophyceae</taxon>
        <taxon>Pelagomonadales</taxon>
        <taxon>Pelagomonadaceae</taxon>
        <taxon>Pelagomonas</taxon>
    </lineage>
</organism>
<protein>
    <submittedName>
        <fullName evidence="2">Uncharacterized protein</fullName>
    </submittedName>
</protein>
<feature type="compositionally biased region" description="Low complexity" evidence="1">
    <location>
        <begin position="21"/>
        <end position="32"/>
    </location>
</feature>
<gene>
    <name evidence="2" type="ORF">PECAL_1P34040</name>
</gene>
<evidence type="ECO:0000313" key="3">
    <source>
        <dbReference type="Proteomes" id="UP000789595"/>
    </source>
</evidence>
<feature type="compositionally biased region" description="Basic and acidic residues" evidence="1">
    <location>
        <begin position="34"/>
        <end position="44"/>
    </location>
</feature>
<name>A0A8J2S9E6_9STRA</name>
<accession>A0A8J2S9E6</accession>
<dbReference type="AlphaFoldDB" id="A0A8J2S9E6"/>
<reference evidence="2" key="1">
    <citation type="submission" date="2021-11" db="EMBL/GenBank/DDBJ databases">
        <authorList>
            <consortium name="Genoscope - CEA"/>
            <person name="William W."/>
        </authorList>
    </citation>
    <scope>NUCLEOTIDE SEQUENCE</scope>
</reference>
<evidence type="ECO:0000313" key="2">
    <source>
        <dbReference type="EMBL" id="CAH0366890.1"/>
    </source>
</evidence>
<comment type="caution">
    <text evidence="2">The sequence shown here is derived from an EMBL/GenBank/DDBJ whole genome shotgun (WGS) entry which is preliminary data.</text>
</comment>
<proteinExistence type="predicted"/>
<dbReference type="EMBL" id="CAKKNE010000001">
    <property type="protein sequence ID" value="CAH0366890.1"/>
    <property type="molecule type" value="Genomic_DNA"/>
</dbReference>
<keyword evidence="3" id="KW-1185">Reference proteome</keyword>
<feature type="region of interest" description="Disordered" evidence="1">
    <location>
        <begin position="15"/>
        <end position="93"/>
    </location>
</feature>
<dbReference type="Proteomes" id="UP000789595">
    <property type="component" value="Unassembled WGS sequence"/>
</dbReference>
<sequence>MRLEAELHMRALARKQKRDLAAQAAVGTGLAASEHGDSSTEHSIRQIGLGGQERSVMDAPKGNPWDALSGGGDTTYASSRRTGRSTPKPAPRPVAIVRRPALPPGEQDWLLDEANEMAPPRGPPPRALGQPFGRKLVSFEGDGKSMGNSTFSRNPWEHAKKMEAFFTGIPPPRKSLLPPESSVDWETQSHAFGRDHSGLTNEARHAALGNRFADPERGATLTLRRALPLARCSTPALAFRAPPRKDAGAFSRDFLKRTRTGTVEERYHQATHKKMNIRGTGCIVDRDPGISWDMACQAHEDAGALGGPDVFGVVDDGVLPRRPAGAAHVHCAVYGQVFGGPPVDVTMHYDRQTRGFTEEERRMFLLTGERKRRHSERRQLRTRTIPGLGE</sequence>
<evidence type="ECO:0000256" key="1">
    <source>
        <dbReference type="SAM" id="MobiDB-lite"/>
    </source>
</evidence>